<dbReference type="AlphaFoldDB" id="A0A6M3LVT9"/>
<dbReference type="EMBL" id="MT143788">
    <property type="protein sequence ID" value="QJB02505.1"/>
    <property type="molecule type" value="Genomic_DNA"/>
</dbReference>
<evidence type="ECO:0000313" key="2">
    <source>
        <dbReference type="EMBL" id="QJB02505.1"/>
    </source>
</evidence>
<accession>A0A6M3LVT9</accession>
<evidence type="ECO:0000313" key="1">
    <source>
        <dbReference type="EMBL" id="QJA98913.1"/>
    </source>
</evidence>
<dbReference type="EMBL" id="MT143617">
    <property type="protein sequence ID" value="QJA98913.1"/>
    <property type="molecule type" value="Genomic_DNA"/>
</dbReference>
<protein>
    <submittedName>
        <fullName evidence="1">Uncharacterized protein</fullName>
    </submittedName>
</protein>
<proteinExistence type="predicted"/>
<reference evidence="1" key="1">
    <citation type="submission" date="2020-03" db="EMBL/GenBank/DDBJ databases">
        <title>The deep terrestrial virosphere.</title>
        <authorList>
            <person name="Holmfeldt K."/>
            <person name="Nilsson E."/>
            <person name="Simone D."/>
            <person name="Lopez-Fernandez M."/>
            <person name="Wu X."/>
            <person name="de Brujin I."/>
            <person name="Lundin D."/>
            <person name="Andersson A."/>
            <person name="Bertilsson S."/>
            <person name="Dopson M."/>
        </authorList>
    </citation>
    <scope>NUCLEOTIDE SEQUENCE</scope>
    <source>
        <strain evidence="1">MM171A01444</strain>
        <strain evidence="2">MM171B01226</strain>
    </source>
</reference>
<gene>
    <name evidence="1" type="ORF">MM171A01444_0003</name>
    <name evidence="2" type="ORF">MM171B01226_0013</name>
</gene>
<sequence length="117" mass="13668">MDLDKIAEGPRWIDQLVRFYSKIVESPLIPVGNLDKANDAILECIEKLRPLTYQIFKCDSLCIHYMEKDCHTEDEESGLCDRPDEYREVGDVADRLKQEHENRLWEGSESNPKNRAE</sequence>
<name>A0A6M3LVT9_9ZZZZ</name>
<organism evidence="1">
    <name type="scientific">viral metagenome</name>
    <dbReference type="NCBI Taxonomy" id="1070528"/>
    <lineage>
        <taxon>unclassified sequences</taxon>
        <taxon>metagenomes</taxon>
        <taxon>organismal metagenomes</taxon>
    </lineage>
</organism>